<dbReference type="EMBL" id="CAFBPS010000041">
    <property type="protein sequence ID" value="CAB5028099.1"/>
    <property type="molecule type" value="Genomic_DNA"/>
</dbReference>
<keyword evidence="2" id="KW-0812">Transmembrane</keyword>
<feature type="transmembrane region" description="Helical" evidence="2">
    <location>
        <begin position="162"/>
        <end position="183"/>
    </location>
</feature>
<evidence type="ECO:0000256" key="2">
    <source>
        <dbReference type="SAM" id="Phobius"/>
    </source>
</evidence>
<feature type="region of interest" description="Disordered" evidence="1">
    <location>
        <begin position="207"/>
        <end position="235"/>
    </location>
</feature>
<reference evidence="8" key="1">
    <citation type="submission" date="2020-05" db="EMBL/GenBank/DDBJ databases">
        <authorList>
            <person name="Chiriac C."/>
            <person name="Salcher M."/>
            <person name="Ghai R."/>
            <person name="Kavagutti S V."/>
        </authorList>
    </citation>
    <scope>NUCLEOTIDE SEQUENCE</scope>
</reference>
<sequence>MSDDMPKVRSVKWWWISAVVVFAVGMTLALIGVQRDQQLISDLVRTPSGCVSTIDISATGRYYIYVETKGTIADLGPCNNDARDYKFDSAPEVTVALQSSAGTDVDVRPDDAVEYDAPDFAGKSVSTFVIAEPGTFTLVMQSNEPNAVIAIGRNASMLDGAILVSGASLVLVALALLILAIIATRVSRRARRRVAMNPRAEVYVNYPSSSDSIVGSDSRSTDPWAPPRPEDRAGQ</sequence>
<dbReference type="EMBL" id="CAFAAL010000043">
    <property type="protein sequence ID" value="CAB4800898.1"/>
    <property type="molecule type" value="Genomic_DNA"/>
</dbReference>
<protein>
    <submittedName>
        <fullName evidence="8">Unannotated protein</fullName>
    </submittedName>
</protein>
<feature type="transmembrane region" description="Helical" evidence="2">
    <location>
        <begin position="12"/>
        <end position="33"/>
    </location>
</feature>
<proteinExistence type="predicted"/>
<feature type="compositionally biased region" description="Low complexity" evidence="1">
    <location>
        <begin position="208"/>
        <end position="218"/>
    </location>
</feature>
<evidence type="ECO:0000313" key="8">
    <source>
        <dbReference type="EMBL" id="CAB5028099.1"/>
    </source>
</evidence>
<organism evidence="8">
    <name type="scientific">freshwater metagenome</name>
    <dbReference type="NCBI Taxonomy" id="449393"/>
    <lineage>
        <taxon>unclassified sequences</taxon>
        <taxon>metagenomes</taxon>
        <taxon>ecological metagenomes</taxon>
    </lineage>
</organism>
<evidence type="ECO:0000313" key="4">
    <source>
        <dbReference type="EMBL" id="CAB4775679.1"/>
    </source>
</evidence>
<evidence type="ECO:0000313" key="3">
    <source>
        <dbReference type="EMBL" id="CAB4714529.1"/>
    </source>
</evidence>
<keyword evidence="2" id="KW-1133">Transmembrane helix</keyword>
<evidence type="ECO:0000256" key="1">
    <source>
        <dbReference type="SAM" id="MobiDB-lite"/>
    </source>
</evidence>
<gene>
    <name evidence="3" type="ORF">UFOPK2658_00611</name>
    <name evidence="4" type="ORF">UFOPK2880_01092</name>
    <name evidence="5" type="ORF">UFOPK3004_00669</name>
    <name evidence="6" type="ORF">UFOPK3304_01420</name>
    <name evidence="7" type="ORF">UFOPK3494_01357</name>
    <name evidence="8" type="ORF">UFOPK4134_00721</name>
</gene>
<dbReference type="EMBL" id="CAEZYH010000016">
    <property type="protein sequence ID" value="CAB4714529.1"/>
    <property type="molecule type" value="Genomic_DNA"/>
</dbReference>
<dbReference type="AlphaFoldDB" id="A0A6J7RH49"/>
<dbReference type="EMBL" id="CAFBMF010000106">
    <property type="protein sequence ID" value="CAB4908377.1"/>
    <property type="molecule type" value="Genomic_DNA"/>
</dbReference>
<dbReference type="EMBL" id="CAFBLJ010000088">
    <property type="protein sequence ID" value="CAB4878495.1"/>
    <property type="molecule type" value="Genomic_DNA"/>
</dbReference>
<evidence type="ECO:0000313" key="6">
    <source>
        <dbReference type="EMBL" id="CAB4878495.1"/>
    </source>
</evidence>
<dbReference type="EMBL" id="CAEZZP010000066">
    <property type="protein sequence ID" value="CAB4775679.1"/>
    <property type="molecule type" value="Genomic_DNA"/>
</dbReference>
<keyword evidence="2" id="KW-0472">Membrane</keyword>
<evidence type="ECO:0000313" key="7">
    <source>
        <dbReference type="EMBL" id="CAB4908377.1"/>
    </source>
</evidence>
<accession>A0A6J7RH49</accession>
<name>A0A6J7RH49_9ZZZZ</name>
<evidence type="ECO:0000313" key="5">
    <source>
        <dbReference type="EMBL" id="CAB4800898.1"/>
    </source>
</evidence>